<feature type="domain" description="Ribonucleotide reductase large subunit N-terminal" evidence="5">
    <location>
        <begin position="156"/>
        <end position="233"/>
    </location>
</feature>
<evidence type="ECO:0000313" key="8">
    <source>
        <dbReference type="Proteomes" id="UP000026901"/>
    </source>
</evidence>
<comment type="similarity">
    <text evidence="1 4">Belongs to the ribonucleoside diphosphate reductase large chain family.</text>
</comment>
<evidence type="ECO:0000259" key="5">
    <source>
        <dbReference type="Pfam" id="PF00317"/>
    </source>
</evidence>
<keyword evidence="4" id="KW-0215">Deoxyribonucleotide synthesis</keyword>
<comment type="catalytic activity">
    <reaction evidence="4">
        <text>a 2'-deoxyribonucleoside 5'-diphosphate + [thioredoxin]-disulfide + H2O = a ribonucleoside 5'-diphosphate + [thioredoxin]-dithiol</text>
        <dbReference type="Rhea" id="RHEA:23252"/>
        <dbReference type="Rhea" id="RHEA-COMP:10698"/>
        <dbReference type="Rhea" id="RHEA-COMP:10700"/>
        <dbReference type="ChEBI" id="CHEBI:15377"/>
        <dbReference type="ChEBI" id="CHEBI:29950"/>
        <dbReference type="ChEBI" id="CHEBI:50058"/>
        <dbReference type="ChEBI" id="CHEBI:57930"/>
        <dbReference type="ChEBI" id="CHEBI:73316"/>
        <dbReference type="EC" id="1.17.4.1"/>
    </reaction>
</comment>
<dbReference type="RefSeq" id="YP_009035651.1">
    <property type="nucleotide sequence ID" value="NC_024207.1"/>
</dbReference>
<keyword evidence="8" id="KW-1185">Reference proteome</keyword>
<evidence type="ECO:0000259" key="6">
    <source>
        <dbReference type="Pfam" id="PF02867"/>
    </source>
</evidence>
<dbReference type="PANTHER" id="PTHR11573">
    <property type="entry name" value="RIBONUCLEOSIDE-DIPHOSPHATE REDUCTASE LARGE CHAIN"/>
    <property type="match status" value="1"/>
</dbReference>
<protein>
    <recommendedName>
        <fullName evidence="2 4">Ribonucleoside-diphosphate reductase</fullName>
        <ecNumber evidence="2 4">1.17.4.1</ecNumber>
    </recommendedName>
</protein>
<dbReference type="GO" id="GO:0004748">
    <property type="term" value="F:ribonucleoside-diphosphate reductase activity, thioredoxin disulfide as acceptor"/>
    <property type="evidence" value="ECO:0007669"/>
    <property type="project" value="UniProtKB-EC"/>
</dbReference>
<dbReference type="NCBIfam" id="TIGR02506">
    <property type="entry name" value="NrdE_NrdA"/>
    <property type="match status" value="1"/>
</dbReference>
<organism evidence="7 8">
    <name type="scientific">Bacillus phage Evoli</name>
    <dbReference type="NCBI Taxonomy" id="1486658"/>
    <lineage>
        <taxon>Viruses</taxon>
        <taxon>Duplodnaviria</taxon>
        <taxon>Heunggongvirae</taxon>
        <taxon>Uroviricota</taxon>
        <taxon>Caudoviricetes</taxon>
        <taxon>Herelleviridae</taxon>
        <taxon>Bastillevirinae</taxon>
        <taxon>Bastillevirus</taxon>
        <taxon>Bastillevirus evoli</taxon>
    </lineage>
</organism>
<dbReference type="EC" id="1.17.4.1" evidence="2 4"/>
<dbReference type="OrthoDB" id="2980at10239"/>
<evidence type="ECO:0000313" key="7">
    <source>
        <dbReference type="EMBL" id="AHZ09854.1"/>
    </source>
</evidence>
<reference evidence="8" key="1">
    <citation type="submission" date="2014-09" db="EMBL/GenBank/DDBJ databases">
        <authorList>
            <person name="Sauder A.B."/>
            <person name="McKenzie Q.R."/>
            <person name="Temple L.M."/>
            <person name="Alexis B.K."/>
            <person name="Al-Atrache Z."/>
            <person name="Lewis L.O."/>
            <person name="Loesser-Casey K.E."/>
            <person name="Mitchell K.J."/>
        </authorList>
    </citation>
    <scope>NUCLEOTIDE SEQUENCE [LARGE SCALE GENOMIC DNA]</scope>
</reference>
<comment type="function">
    <text evidence="4">Provides the precursors necessary for DNA synthesis. Catalyzes the biosynthesis of deoxyribonucleotides from the corresponding ribonucleotides.</text>
</comment>
<dbReference type="InterPro" id="IPR008926">
    <property type="entry name" value="RNR_R1-su_N"/>
</dbReference>
<dbReference type="Pfam" id="PF00317">
    <property type="entry name" value="Ribonuc_red_lgN"/>
    <property type="match status" value="1"/>
</dbReference>
<dbReference type="Proteomes" id="UP000026901">
    <property type="component" value="Segment"/>
</dbReference>
<dbReference type="SUPFAM" id="SSF48168">
    <property type="entry name" value="R1 subunit of ribonucleotide reductase, N-terminal domain"/>
    <property type="match status" value="1"/>
</dbReference>
<dbReference type="EMBL" id="KJ489398">
    <property type="protein sequence ID" value="AHZ09854.1"/>
    <property type="molecule type" value="Genomic_DNA"/>
</dbReference>
<dbReference type="GeneID" id="19525471"/>
<dbReference type="PRINTS" id="PR01183">
    <property type="entry name" value="RIBORDTASEM1"/>
</dbReference>
<dbReference type="SUPFAM" id="SSF51998">
    <property type="entry name" value="PFL-like glycyl radical enzymes"/>
    <property type="match status" value="1"/>
</dbReference>
<dbReference type="UniPathway" id="UPA00326"/>
<evidence type="ECO:0000256" key="1">
    <source>
        <dbReference type="ARBA" id="ARBA00010406"/>
    </source>
</evidence>
<dbReference type="Gene3D" id="3.20.70.20">
    <property type="match status" value="1"/>
</dbReference>
<dbReference type="InterPro" id="IPR013509">
    <property type="entry name" value="RNR_lsu_N"/>
</dbReference>
<dbReference type="InterPro" id="IPR039718">
    <property type="entry name" value="Rrm1"/>
</dbReference>
<name>A0A024AZR8_9CAUD</name>
<dbReference type="PANTHER" id="PTHR11573:SF6">
    <property type="entry name" value="RIBONUCLEOSIDE-DIPHOSPHATE REDUCTASE LARGE SUBUNIT"/>
    <property type="match status" value="1"/>
</dbReference>
<sequence>MTVITKNRESYVQEKEFDGARFVDFVDSIIDETKDKEKLNSEELQEITDTVLSFVSAKKQVDASSLFTYLIREAQARVTTDNLELLNFTAAVFLRSMYKEASKLRGFNYKDGYGDYASHVVAMVERGKYSQVLLDAYTREELEEAGKLIKMEKDKMFSHSGLQTLKKTFLIHNDKGKLVELPQERFLTVALYLMHKEDKEKRMDFVREAYYVLSEHYVGLATPTLKNAGAPHGSLSSCHILTMDDTLESIFDVIKQIAKFSREGSGIGIFGGFLRARGSRIRGVKVTNNGILHPARLLSVLAEYVDQTGTRKAGVALYLPVWHADIMDFLELRLKTGTQEKRAHSITTGVTLPDEFMRRLRDGGVFTVFDPYEVKQKLGIDLNKQYDKKILKKGETPNPIDHAFTYWYREAEKLDLEIKTVLSVKDIYKKIFVARRTGGTPYLYFSDTSARLNPNEHEGMPYGSNLCTEIIMNMSYDDVINDGEDEEGFVVYKVKHGDLVTCNLSSTAAHRTHYLSDEEFQRVVNIQMRMLDNVITMGRLVVGQAVKTNNKYRAVGAGVLGMATLLTDLGISWESNEATEFVGEFYKRYLKAKLIASHELAVEKGSYPLFEGSDWQTGAFFDKRGFTGSEWDKYREMASKGIRFGYHSATAPTATNSIVVNGSPSIDPLYNVVYNEAKAGVQVLIAPPNYNNKTKWFYKSGFEMDEMWSINHVAAAQLYTDQGISHNMHVSSKIKGSEMLRLDLAAWEKGLKTIYYTHTEDREKPADCIMCAG</sequence>
<accession>A0A024AZR8</accession>
<evidence type="ECO:0000256" key="3">
    <source>
        <dbReference type="ARBA" id="ARBA00023002"/>
    </source>
</evidence>
<evidence type="ECO:0000256" key="2">
    <source>
        <dbReference type="ARBA" id="ARBA00012274"/>
    </source>
</evidence>
<dbReference type="InterPro" id="IPR013346">
    <property type="entry name" value="NrdE_NrdA_C"/>
</dbReference>
<dbReference type="GO" id="GO:0005524">
    <property type="term" value="F:ATP binding"/>
    <property type="evidence" value="ECO:0007669"/>
    <property type="project" value="InterPro"/>
</dbReference>
<dbReference type="InterPro" id="IPR000788">
    <property type="entry name" value="RNR_lg_C"/>
</dbReference>
<dbReference type="GO" id="GO:0009263">
    <property type="term" value="P:deoxyribonucleotide biosynthetic process"/>
    <property type="evidence" value="ECO:0007669"/>
    <property type="project" value="UniProtKB-KW"/>
</dbReference>
<proteinExistence type="inferred from homology"/>
<feature type="domain" description="Ribonucleotide reductase large subunit C-terminal" evidence="6">
    <location>
        <begin position="236"/>
        <end position="757"/>
    </location>
</feature>
<evidence type="ECO:0000256" key="4">
    <source>
        <dbReference type="RuleBase" id="RU003410"/>
    </source>
</evidence>
<keyword evidence="3 4" id="KW-0560">Oxidoreductase</keyword>
<dbReference type="Pfam" id="PF02867">
    <property type="entry name" value="Ribonuc_red_lgC"/>
    <property type="match status" value="1"/>
</dbReference>
<dbReference type="KEGG" id="vg:19525471"/>